<keyword evidence="2" id="KW-1185">Reference proteome</keyword>
<dbReference type="RefSeq" id="WP_217638717.1">
    <property type="nucleotide sequence ID" value="NZ_FNYC01000002.1"/>
</dbReference>
<dbReference type="SUPFAM" id="SSF64288">
    <property type="entry name" value="Chorismate lyase-like"/>
    <property type="match status" value="1"/>
</dbReference>
<gene>
    <name evidence="1" type="ORF">SAMN04487997_1185</name>
</gene>
<dbReference type="AlphaFoldDB" id="A0A1H6RZ63"/>
<dbReference type="InterPro" id="IPR028978">
    <property type="entry name" value="Chorismate_lyase_/UTRA_dom_sf"/>
</dbReference>
<dbReference type="Gene3D" id="3.40.1410.10">
    <property type="entry name" value="Chorismate lyase-like"/>
    <property type="match status" value="1"/>
</dbReference>
<evidence type="ECO:0000313" key="2">
    <source>
        <dbReference type="Proteomes" id="UP000199420"/>
    </source>
</evidence>
<dbReference type="Proteomes" id="UP000199420">
    <property type="component" value="Unassembled WGS sequence"/>
</dbReference>
<sequence length="238" mass="26294">MQDDRAASHGAARTTRAARWRCLPALWLGVLLPVTAAAAQWPDTPLARAEALALLQTLNADLLSHPSATLTLERWCGAHRLATTPKVFARRDRKVSKPLPEDLRRALGIEAGTPVRYRRVQLACGDHVLSEADNWYLPAHLTGAMNQALDHGDTPFGKVVAPLRFRRHTLSARLLWSPLPEGWEMHGLPAAGSQPLVLPHQLLQHRALLEDAQGRPFSALVETYTEQVLAFPPPATRR</sequence>
<keyword evidence="1" id="KW-0456">Lyase</keyword>
<dbReference type="EMBL" id="FNYC01000002">
    <property type="protein sequence ID" value="SEI61073.1"/>
    <property type="molecule type" value="Genomic_DNA"/>
</dbReference>
<accession>A0A1H6RZ63</accession>
<evidence type="ECO:0000313" key="1">
    <source>
        <dbReference type="EMBL" id="SEI61073.1"/>
    </source>
</evidence>
<organism evidence="1 2">
    <name type="scientific">Frateuria terrea</name>
    <dbReference type="NCBI Taxonomy" id="529704"/>
    <lineage>
        <taxon>Bacteria</taxon>
        <taxon>Pseudomonadati</taxon>
        <taxon>Pseudomonadota</taxon>
        <taxon>Gammaproteobacteria</taxon>
        <taxon>Lysobacterales</taxon>
        <taxon>Rhodanobacteraceae</taxon>
        <taxon>Frateuria</taxon>
    </lineage>
</organism>
<dbReference type="GO" id="GO:0016829">
    <property type="term" value="F:lyase activity"/>
    <property type="evidence" value="ECO:0007669"/>
    <property type="project" value="UniProtKB-KW"/>
</dbReference>
<proteinExistence type="predicted"/>
<dbReference type="STRING" id="529704.SAMN02927913_1100"/>
<protein>
    <submittedName>
        <fullName evidence="1">Chorismate lyase</fullName>
    </submittedName>
</protein>
<reference evidence="1 2" key="1">
    <citation type="submission" date="2016-10" db="EMBL/GenBank/DDBJ databases">
        <authorList>
            <person name="de Groot N.N."/>
        </authorList>
    </citation>
    <scope>NUCLEOTIDE SEQUENCE [LARGE SCALE GENOMIC DNA]</scope>
    <source>
        <strain evidence="1 2">DSM 26515</strain>
    </source>
</reference>
<name>A0A1H6RZ63_9GAMM</name>